<organism evidence="2 3">
    <name type="scientific">Vitreoscilla massiliensis</name>
    <dbReference type="NCBI Taxonomy" id="1689272"/>
    <lineage>
        <taxon>Bacteria</taxon>
        <taxon>Pseudomonadati</taxon>
        <taxon>Pseudomonadota</taxon>
        <taxon>Betaproteobacteria</taxon>
        <taxon>Neisseriales</taxon>
        <taxon>Neisseriaceae</taxon>
        <taxon>Vitreoscilla</taxon>
    </lineage>
</organism>
<proteinExistence type="predicted"/>
<keyword evidence="1" id="KW-0812">Transmembrane</keyword>
<protein>
    <submittedName>
        <fullName evidence="2">Uncharacterized protein</fullName>
    </submittedName>
</protein>
<accession>A0ABY4E2G7</accession>
<keyword evidence="3" id="KW-1185">Reference proteome</keyword>
<gene>
    <name evidence="2" type="ORF">LVJ82_02960</name>
</gene>
<name>A0ABY4E2G7_9NEIS</name>
<sequence>MFLVWLLGLVFSGLCGVVIKVRFAGDLKSKHNSSGFYRLVGYLNYAMLAIGVLALILYQAKQGMGADLMVYIKHLFPIVLSWRVAKTAMDKAEELSEHFASRRTSRTVVS</sequence>
<evidence type="ECO:0000313" key="2">
    <source>
        <dbReference type="EMBL" id="UOO89962.1"/>
    </source>
</evidence>
<feature type="transmembrane region" description="Helical" evidence="1">
    <location>
        <begin position="39"/>
        <end position="58"/>
    </location>
</feature>
<reference evidence="2 3" key="1">
    <citation type="journal article" date="2022" name="Res Sq">
        <title>Evolution of multicellular longitudinally dividing oral cavity symbionts (Neisseriaceae).</title>
        <authorList>
            <person name="Nyongesa S."/>
            <person name="Weber P."/>
            <person name="Bernet E."/>
            <person name="Pullido F."/>
            <person name="Nieckarz M."/>
            <person name="Delaby M."/>
            <person name="Nieves C."/>
            <person name="Viehboeck T."/>
            <person name="Krause N."/>
            <person name="Rivera-Millot A."/>
            <person name="Nakamura A."/>
            <person name="Vischer N."/>
            <person name="VanNieuwenhze M."/>
            <person name="Brun Y."/>
            <person name="Cava F."/>
            <person name="Bulgheresi S."/>
            <person name="Veyrier F."/>
        </authorList>
    </citation>
    <scope>NUCLEOTIDE SEQUENCE [LARGE SCALE GENOMIC DNA]</scope>
    <source>
        <strain evidence="2 3">SN4</strain>
    </source>
</reference>
<evidence type="ECO:0000256" key="1">
    <source>
        <dbReference type="SAM" id="Phobius"/>
    </source>
</evidence>
<dbReference type="Proteomes" id="UP000832011">
    <property type="component" value="Chromosome"/>
</dbReference>
<keyword evidence="1" id="KW-0472">Membrane</keyword>
<dbReference type="RefSeq" id="WP_058356132.1">
    <property type="nucleotide sequence ID" value="NZ_CABKVG010000008.1"/>
</dbReference>
<evidence type="ECO:0000313" key="3">
    <source>
        <dbReference type="Proteomes" id="UP000832011"/>
    </source>
</evidence>
<keyword evidence="1" id="KW-1133">Transmembrane helix</keyword>
<dbReference type="EMBL" id="CP091511">
    <property type="protein sequence ID" value="UOO89962.1"/>
    <property type="molecule type" value="Genomic_DNA"/>
</dbReference>